<feature type="region of interest" description="Disordered" evidence="11">
    <location>
        <begin position="67"/>
        <end position="103"/>
    </location>
</feature>
<dbReference type="PANTHER" id="PTHR13445">
    <property type="entry name" value="TUMOR SUPPRESSING SUBTRANSFERABLE CANDIDATE 4 TSSC4"/>
    <property type="match status" value="1"/>
</dbReference>
<proteinExistence type="inferred from homology"/>
<dbReference type="OMA" id="KHQAWER"/>
<comment type="caution">
    <text evidence="12">The sequence shown here is derived from an EMBL/GenBank/DDBJ whole genome shotgun (WGS) entry which is preliminary data.</text>
</comment>
<evidence type="ECO:0000256" key="4">
    <source>
        <dbReference type="ARBA" id="ARBA00022490"/>
    </source>
</evidence>
<dbReference type="PANTHER" id="PTHR13445:SF3">
    <property type="entry name" value="U5 SMALL NUCLEAR RIBONUCLEOPROTEIN TSSC4"/>
    <property type="match status" value="1"/>
</dbReference>
<gene>
    <name evidence="12" type="ORF">HPB48_016763</name>
</gene>
<evidence type="ECO:0000256" key="11">
    <source>
        <dbReference type="SAM" id="MobiDB-lite"/>
    </source>
</evidence>
<dbReference type="Proteomes" id="UP000821853">
    <property type="component" value="Chromosome 2"/>
</dbReference>
<dbReference type="AlphaFoldDB" id="A0A9J6FIK9"/>
<keyword evidence="6" id="KW-0747">Spliceosome</keyword>
<reference evidence="12 13" key="1">
    <citation type="journal article" date="2020" name="Cell">
        <title>Large-Scale Comparative Analyses of Tick Genomes Elucidate Their Genetic Diversity and Vector Capacities.</title>
        <authorList>
            <consortium name="Tick Genome and Microbiome Consortium (TIGMIC)"/>
            <person name="Jia N."/>
            <person name="Wang J."/>
            <person name="Shi W."/>
            <person name="Du L."/>
            <person name="Sun Y."/>
            <person name="Zhan W."/>
            <person name="Jiang J.F."/>
            <person name="Wang Q."/>
            <person name="Zhang B."/>
            <person name="Ji P."/>
            <person name="Bell-Sakyi L."/>
            <person name="Cui X.M."/>
            <person name="Yuan T.T."/>
            <person name="Jiang B.G."/>
            <person name="Yang W.F."/>
            <person name="Lam T.T."/>
            <person name="Chang Q.C."/>
            <person name="Ding S.J."/>
            <person name="Wang X.J."/>
            <person name="Zhu J.G."/>
            <person name="Ruan X.D."/>
            <person name="Zhao L."/>
            <person name="Wei J.T."/>
            <person name="Ye R.Z."/>
            <person name="Que T.C."/>
            <person name="Du C.H."/>
            <person name="Zhou Y.H."/>
            <person name="Cheng J.X."/>
            <person name="Dai P.F."/>
            <person name="Guo W.B."/>
            <person name="Han X.H."/>
            <person name="Huang E.J."/>
            <person name="Li L.F."/>
            <person name="Wei W."/>
            <person name="Gao Y.C."/>
            <person name="Liu J.Z."/>
            <person name="Shao H.Z."/>
            <person name="Wang X."/>
            <person name="Wang C.C."/>
            <person name="Yang T.C."/>
            <person name="Huo Q.B."/>
            <person name="Li W."/>
            <person name="Chen H.Y."/>
            <person name="Chen S.E."/>
            <person name="Zhou L.G."/>
            <person name="Ni X.B."/>
            <person name="Tian J.H."/>
            <person name="Sheng Y."/>
            <person name="Liu T."/>
            <person name="Pan Y.S."/>
            <person name="Xia L.Y."/>
            <person name="Li J."/>
            <person name="Zhao F."/>
            <person name="Cao W.C."/>
        </authorList>
    </citation>
    <scope>NUCLEOTIDE SEQUENCE [LARGE SCALE GENOMIC DNA]</scope>
    <source>
        <strain evidence="12">HaeL-2018</strain>
    </source>
</reference>
<evidence type="ECO:0000256" key="1">
    <source>
        <dbReference type="ARBA" id="ARBA00004123"/>
    </source>
</evidence>
<dbReference type="VEuPathDB" id="VectorBase:HLOH_048339"/>
<feature type="region of interest" description="Disordered" evidence="11">
    <location>
        <begin position="243"/>
        <end position="278"/>
    </location>
</feature>
<keyword evidence="5" id="KW-0507">mRNA processing</keyword>
<dbReference type="EMBL" id="JABSTR010000004">
    <property type="protein sequence ID" value="KAH9366198.1"/>
    <property type="molecule type" value="Genomic_DNA"/>
</dbReference>
<accession>A0A9J6FIK9</accession>
<comment type="subcellular location">
    <subcellularLocation>
        <location evidence="2">Cytoplasm</location>
    </subcellularLocation>
    <subcellularLocation>
        <location evidence="1">Nucleus</location>
    </subcellularLocation>
</comment>
<organism evidence="12 13">
    <name type="scientific">Haemaphysalis longicornis</name>
    <name type="common">Bush tick</name>
    <dbReference type="NCBI Taxonomy" id="44386"/>
    <lineage>
        <taxon>Eukaryota</taxon>
        <taxon>Metazoa</taxon>
        <taxon>Ecdysozoa</taxon>
        <taxon>Arthropoda</taxon>
        <taxon>Chelicerata</taxon>
        <taxon>Arachnida</taxon>
        <taxon>Acari</taxon>
        <taxon>Parasitiformes</taxon>
        <taxon>Ixodida</taxon>
        <taxon>Ixodoidea</taxon>
        <taxon>Ixodidae</taxon>
        <taxon>Haemaphysalinae</taxon>
        <taxon>Haemaphysalis</taxon>
    </lineage>
</organism>
<feature type="region of interest" description="Disordered" evidence="11">
    <location>
        <begin position="142"/>
        <end position="194"/>
    </location>
</feature>
<evidence type="ECO:0000256" key="10">
    <source>
        <dbReference type="ARBA" id="ARBA00045970"/>
    </source>
</evidence>
<dbReference type="Pfam" id="PF15264">
    <property type="entry name" value="TSSC4"/>
    <property type="match status" value="1"/>
</dbReference>
<dbReference type="GO" id="GO:0005737">
    <property type="term" value="C:cytoplasm"/>
    <property type="evidence" value="ECO:0007669"/>
    <property type="project" value="UniProtKB-SubCell"/>
</dbReference>
<feature type="compositionally biased region" description="Acidic residues" evidence="11">
    <location>
        <begin position="170"/>
        <end position="179"/>
    </location>
</feature>
<evidence type="ECO:0000256" key="8">
    <source>
        <dbReference type="ARBA" id="ARBA00023242"/>
    </source>
</evidence>
<keyword evidence="8" id="KW-0539">Nucleus</keyword>
<sequence>MTSLNRNNDPAAATRFELQTAGASGVASRISSVFDSLNGLEAKHQAWERSRTESFLKDDPDVADDLAAKSSKSVDGVFKRPWTSPEGSCKRPRPGAKNVTPDFKLHPERWTRYSLESVSEDDMSEASNKAAALDYLRERRLLKEQSRQDGGEMSGGAGTKHIFHKRSLEGDTEMEDDSAEPQLSHGQGPGKLIMPECVVGAKPFGAKKVLKDSRPRSSSLPAVSSSSLISFDCADYDDHDELEVDEVEEEKSGPSAACDSVKKAKNRTLRTRAEDEDD</sequence>
<keyword evidence="13" id="KW-1185">Reference proteome</keyword>
<dbReference type="GO" id="GO:0006397">
    <property type="term" value="P:mRNA processing"/>
    <property type="evidence" value="ECO:0007669"/>
    <property type="project" value="UniProtKB-KW"/>
</dbReference>
<dbReference type="GO" id="GO:0005681">
    <property type="term" value="C:spliceosomal complex"/>
    <property type="evidence" value="ECO:0007669"/>
    <property type="project" value="UniProtKB-KW"/>
</dbReference>
<evidence type="ECO:0000256" key="6">
    <source>
        <dbReference type="ARBA" id="ARBA00022728"/>
    </source>
</evidence>
<protein>
    <recommendedName>
        <fullName evidence="9">U5 small nuclear ribonucleoprotein TSSC4</fullName>
    </recommendedName>
</protein>
<keyword evidence="4" id="KW-0963">Cytoplasm</keyword>
<comment type="function">
    <text evidence="10">Protein associated with the U5 snRNP, during its maturation and its post-splicing recycling and which is required for spliceosomal tri-snRNP complex assembly in the nucleus. Has a molecular sequestering activity and transiently hinders SNRNP200 binding sites for constitutive splicing factors that intervene later during the assembly of the spliceosome and splicing. Together with its molecular sequestering activity, may also function as a molecular adapter and placeholder, coordinating the assembly of the U5 snRNP and its association with the U4/U6 di-snRNP.</text>
</comment>
<dbReference type="GO" id="GO:0008380">
    <property type="term" value="P:RNA splicing"/>
    <property type="evidence" value="ECO:0007669"/>
    <property type="project" value="UniProtKB-KW"/>
</dbReference>
<dbReference type="InterPro" id="IPR029338">
    <property type="entry name" value="TSSC4"/>
</dbReference>
<dbReference type="OrthoDB" id="1906282at2759"/>
<evidence type="ECO:0000256" key="5">
    <source>
        <dbReference type="ARBA" id="ARBA00022664"/>
    </source>
</evidence>
<evidence type="ECO:0000256" key="7">
    <source>
        <dbReference type="ARBA" id="ARBA00023187"/>
    </source>
</evidence>
<evidence type="ECO:0000313" key="12">
    <source>
        <dbReference type="EMBL" id="KAH9366198.1"/>
    </source>
</evidence>
<evidence type="ECO:0000256" key="3">
    <source>
        <dbReference type="ARBA" id="ARBA00010362"/>
    </source>
</evidence>
<evidence type="ECO:0000256" key="2">
    <source>
        <dbReference type="ARBA" id="ARBA00004496"/>
    </source>
</evidence>
<evidence type="ECO:0000313" key="13">
    <source>
        <dbReference type="Proteomes" id="UP000821853"/>
    </source>
</evidence>
<evidence type="ECO:0000256" key="9">
    <source>
        <dbReference type="ARBA" id="ARBA00035304"/>
    </source>
</evidence>
<name>A0A9J6FIK9_HAELO</name>
<keyword evidence="7" id="KW-0508">mRNA splicing</keyword>
<comment type="similarity">
    <text evidence="3">Belongs to the TSSC4 family.</text>
</comment>